<organism evidence="2 3">
    <name type="scientific">Pectobacterium punjabense</name>
    <dbReference type="NCBI Taxonomy" id="2108399"/>
    <lineage>
        <taxon>Bacteria</taxon>
        <taxon>Pseudomonadati</taxon>
        <taxon>Pseudomonadota</taxon>
        <taxon>Gammaproteobacteria</taxon>
        <taxon>Enterobacterales</taxon>
        <taxon>Pectobacteriaceae</taxon>
        <taxon>Pectobacterium</taxon>
    </lineage>
</organism>
<gene>
    <name evidence="2" type="ORF">E2566_02080</name>
</gene>
<evidence type="ECO:0000259" key="1">
    <source>
        <dbReference type="SMART" id="SM00966"/>
    </source>
</evidence>
<dbReference type="InterPro" id="IPR037914">
    <property type="entry name" value="SpoVT-AbrB_sf"/>
</dbReference>
<name>A0ABX6KXP0_9GAMM</name>
<reference evidence="2 3" key="1">
    <citation type="submission" date="2019-04" db="EMBL/GenBank/DDBJ databases">
        <title>Whole Genome Sequencing of Pectobacterium punjabense SS95.</title>
        <authorList>
            <person name="Sarfraz S."/>
            <person name="Oulghazi S."/>
            <person name="Roques C."/>
            <person name="Vandecasteele C."/>
            <person name="Faure D."/>
        </authorList>
    </citation>
    <scope>NUCLEOTIDE SEQUENCE [LARGE SCALE GENOMIC DNA]</scope>
    <source>
        <strain evidence="2 3">SS95</strain>
    </source>
</reference>
<dbReference type="RefSeq" id="WP_107170950.1">
    <property type="nucleotide sequence ID" value="NZ_CP038498.1"/>
</dbReference>
<dbReference type="Proteomes" id="UP000502681">
    <property type="component" value="Chromosome"/>
</dbReference>
<dbReference type="GeneID" id="90761725"/>
<keyword evidence="3" id="KW-1185">Reference proteome</keyword>
<protein>
    <submittedName>
        <fullName evidence="2">Antitoxin</fullName>
    </submittedName>
</protein>
<dbReference type="Gene3D" id="2.10.260.10">
    <property type="match status" value="1"/>
</dbReference>
<feature type="domain" description="SpoVT-AbrB" evidence="1">
    <location>
        <begin position="8"/>
        <end position="53"/>
    </location>
</feature>
<dbReference type="EMBL" id="CP038498">
    <property type="protein sequence ID" value="QJA18811.1"/>
    <property type="molecule type" value="Genomic_DNA"/>
</dbReference>
<dbReference type="InterPro" id="IPR007159">
    <property type="entry name" value="SpoVT-AbrB_dom"/>
</dbReference>
<evidence type="ECO:0000313" key="2">
    <source>
        <dbReference type="EMBL" id="QJA18811.1"/>
    </source>
</evidence>
<accession>A0ABX6KXP0</accession>
<dbReference type="SUPFAM" id="SSF89447">
    <property type="entry name" value="AbrB/MazE/MraZ-like"/>
    <property type="match status" value="1"/>
</dbReference>
<dbReference type="Pfam" id="PF04014">
    <property type="entry name" value="MazE_antitoxin"/>
    <property type="match status" value="1"/>
</dbReference>
<sequence>MMQIVKIRQQGGALIVTIPRDYGKELGWDIGTEIAVERSGEGISLQPTKRKPRGKFSVAELLTQIDSEEIAALNEDVKVFTDAVPTGKEYW</sequence>
<evidence type="ECO:0000313" key="3">
    <source>
        <dbReference type="Proteomes" id="UP000502681"/>
    </source>
</evidence>
<dbReference type="SMART" id="SM00966">
    <property type="entry name" value="SpoVT_AbrB"/>
    <property type="match status" value="1"/>
</dbReference>
<proteinExistence type="predicted"/>